<evidence type="ECO:0000313" key="3">
    <source>
        <dbReference type="EMBL" id="QHA33684.1"/>
    </source>
</evidence>
<keyword evidence="2" id="KW-0946">Virion</keyword>
<accession>A0A6B9KG62</accession>
<comment type="subcellular location">
    <subcellularLocation>
        <location evidence="1">Virion</location>
    </subcellularLocation>
</comment>
<evidence type="ECO:0008006" key="4">
    <source>
        <dbReference type="Google" id="ProtNLM"/>
    </source>
</evidence>
<name>A0A6B9KG62_9VIRU</name>
<dbReference type="InterPro" id="IPR029053">
    <property type="entry name" value="Viral_coat"/>
</dbReference>
<evidence type="ECO:0000256" key="1">
    <source>
        <dbReference type="ARBA" id="ARBA00004328"/>
    </source>
</evidence>
<reference evidence="3" key="1">
    <citation type="submission" date="2019-10" db="EMBL/GenBank/DDBJ databases">
        <authorList>
            <person name="Nitsche A."/>
            <person name="Hankeln T."/>
            <person name="Acosta O."/>
            <person name="Velez I.D."/>
            <person name="Schiemann D.J."/>
        </authorList>
    </citation>
    <scope>NUCLEOTIDE SEQUENCE</scope>
    <source>
        <strain evidence="3">Psal 1743-3</strain>
    </source>
</reference>
<dbReference type="SUPFAM" id="SSF88633">
    <property type="entry name" value="Positive stranded ssRNA viruses"/>
    <property type="match status" value="1"/>
</dbReference>
<dbReference type="GO" id="GO:0044423">
    <property type="term" value="C:virion component"/>
    <property type="evidence" value="ECO:0007669"/>
    <property type="project" value="UniProtKB-KW"/>
</dbReference>
<protein>
    <recommendedName>
        <fullName evidence="4">Capsid protein</fullName>
    </recommendedName>
</protein>
<sequence length="375" mass="41893">MSQSNVEDITLGVKAIEVIPDVGASGEKPPEDPLNIPLPLSRDNVTFKHFIRQFNPTGYEVEVLLPYVPSVYDALFAIRCSPQILPIVPHMDFREPWVFNKNNTQFVLHDITSAANNGSADDNTAFGFLPEGIIISQREDPPLISILAGLHRFWSGKLHFHIRVVGNFLQSGYLLATKLRNVPVPFARYNQYEFGPILQKNGGGVQQGRCNSYMRSDVTMFRHLEVTVPYEKPAVTDMMLHRSAVRESAEFIEDHWIVDPDDTSKGMWDVEPEDTEVALPFYDDWLYISANGAIPAGEQGGSIRFIIEIAAGDDFEFYGPLPLTRDAFSSSSRYFDQSGKIIPASVNNSSIKIPDFRPDKTLTSNGIDTISPVNP</sequence>
<proteinExistence type="predicted"/>
<organism evidence="3">
    <name type="scientific">Cacaos virus</name>
    <dbReference type="NCBI Taxonomy" id="2689365"/>
    <lineage>
        <taxon>Viruses</taxon>
        <taxon>Riboviria</taxon>
        <taxon>Orthornavirae</taxon>
        <taxon>Pisuviricota</taxon>
        <taxon>Pisoniviricetes</taxon>
        <taxon>Picornavirales</taxon>
        <taxon>Polycipiviridae</taxon>
    </lineage>
</organism>
<dbReference type="Gene3D" id="2.60.120.20">
    <property type="match status" value="1"/>
</dbReference>
<dbReference type="EMBL" id="MN661037">
    <property type="protein sequence ID" value="QHA33684.1"/>
    <property type="molecule type" value="Genomic_RNA"/>
</dbReference>
<evidence type="ECO:0000256" key="2">
    <source>
        <dbReference type="ARBA" id="ARBA00022844"/>
    </source>
</evidence>